<evidence type="ECO:0000313" key="3">
    <source>
        <dbReference type="Proteomes" id="UP000076321"/>
    </source>
</evidence>
<organism evidence="1 3">
    <name type="scientific">Amycolatopsis regifaucium</name>
    <dbReference type="NCBI Taxonomy" id="546365"/>
    <lineage>
        <taxon>Bacteria</taxon>
        <taxon>Bacillati</taxon>
        <taxon>Actinomycetota</taxon>
        <taxon>Actinomycetes</taxon>
        <taxon>Pseudonocardiales</taxon>
        <taxon>Pseudonocardiaceae</taxon>
        <taxon>Amycolatopsis</taxon>
    </lineage>
</organism>
<dbReference type="EMBL" id="LOBU02000031">
    <property type="protein sequence ID" value="OKA03450.1"/>
    <property type="molecule type" value="Genomic_DNA"/>
</dbReference>
<name>A0A154MQF0_9PSEU</name>
<reference evidence="1 3" key="1">
    <citation type="submission" date="2015-12" db="EMBL/GenBank/DDBJ databases">
        <title>Amycolatopsis regifaucium genome sequencing and assembly.</title>
        <authorList>
            <person name="Mayilraj S."/>
        </authorList>
    </citation>
    <scope>NUCLEOTIDE SEQUENCE [LARGE SCALE GENOMIC DNA]</scope>
    <source>
        <strain evidence="1 3">GY080</strain>
    </source>
</reference>
<keyword evidence="4" id="KW-1185">Reference proteome</keyword>
<dbReference type="RefSeq" id="WP_061989994.1">
    <property type="nucleotide sequence ID" value="NZ_FOPQ01000016.1"/>
</dbReference>
<accession>A0A154MQF0</accession>
<gene>
    <name evidence="2" type="ORF">ATP06_0235675</name>
    <name evidence="1" type="ORF">AVL48_26030</name>
</gene>
<dbReference type="Proteomes" id="UP000076321">
    <property type="component" value="Unassembled WGS sequence"/>
</dbReference>
<dbReference type="EMBL" id="LQCI01000007">
    <property type="protein sequence ID" value="KZB86506.1"/>
    <property type="molecule type" value="Genomic_DNA"/>
</dbReference>
<evidence type="ECO:0000313" key="1">
    <source>
        <dbReference type="EMBL" id="KZB86506.1"/>
    </source>
</evidence>
<sequence>MSVGDVTAAHPARIDRVLDAQHPYFYLSENTALINPRISTWSGMVTAAGGKLRLQVPWTVKRVRVVTQMYAVEPENVIEAYDDVIEFGYRSATGLAALLDWSRTLASPLDLPGPGDYRLRYHVRASPREAVEPGIERIPMAEALLQLWPSKLGGQEELRITGELGNFWHPGSRLKSVWNG</sequence>
<proteinExistence type="predicted"/>
<comment type="caution">
    <text evidence="1">The sequence shown here is derived from an EMBL/GenBank/DDBJ whole genome shotgun (WGS) entry which is preliminary data.</text>
</comment>
<protein>
    <submittedName>
        <fullName evidence="1">Uncharacterized protein</fullName>
    </submittedName>
</protein>
<evidence type="ECO:0000313" key="2">
    <source>
        <dbReference type="EMBL" id="OKA03450.1"/>
    </source>
</evidence>
<dbReference type="OrthoDB" id="4485313at2"/>
<dbReference type="AlphaFoldDB" id="A0A154MQF0"/>
<evidence type="ECO:0000313" key="4">
    <source>
        <dbReference type="Proteomes" id="UP000186883"/>
    </source>
</evidence>
<reference evidence="2 4" key="2">
    <citation type="submission" date="2016-11" db="EMBL/GenBank/DDBJ databases">
        <title>Genome sequencing of Amycolatopsis regifaucium.</title>
        <authorList>
            <person name="Mayilraj S."/>
            <person name="Kaur N."/>
        </authorList>
    </citation>
    <scope>NUCLEOTIDE SEQUENCE [LARGE SCALE GENOMIC DNA]</scope>
    <source>
        <strain evidence="2 4">GY080</strain>
    </source>
</reference>
<dbReference type="Proteomes" id="UP000186883">
    <property type="component" value="Unassembled WGS sequence"/>
</dbReference>